<keyword evidence="2" id="KW-0813">Transport</keyword>
<evidence type="ECO:0000256" key="4">
    <source>
        <dbReference type="SAM" id="SignalP"/>
    </source>
</evidence>
<dbReference type="PANTHER" id="PTHR43649:SF34">
    <property type="entry name" value="ABC TRANSPORTER PERIPLASMIC-BINDING PROTEIN YCJN-RELATED"/>
    <property type="match status" value="1"/>
</dbReference>
<dbReference type="InterPro" id="IPR006059">
    <property type="entry name" value="SBP"/>
</dbReference>
<organism evidence="5 6">
    <name type="scientific">Aerophobetes bacterium</name>
    <dbReference type="NCBI Taxonomy" id="2030807"/>
    <lineage>
        <taxon>Bacteria</taxon>
        <taxon>Candidatus Aerophobota</taxon>
    </lineage>
</organism>
<dbReference type="SUPFAM" id="SSF53850">
    <property type="entry name" value="Periplasmic binding protein-like II"/>
    <property type="match status" value="1"/>
</dbReference>
<feature type="signal peptide" evidence="4">
    <location>
        <begin position="1"/>
        <end position="31"/>
    </location>
</feature>
<name>A0A523V1W5_UNCAE</name>
<feature type="chain" id="PRO_5021697084" evidence="4">
    <location>
        <begin position="32"/>
        <end position="498"/>
    </location>
</feature>
<proteinExistence type="inferred from homology"/>
<protein>
    <submittedName>
        <fullName evidence="5">Extracellular solute-binding protein</fullName>
    </submittedName>
</protein>
<dbReference type="AlphaFoldDB" id="A0A523V1W5"/>
<dbReference type="EMBL" id="SOJK01000005">
    <property type="protein sequence ID" value="TET48703.1"/>
    <property type="molecule type" value="Genomic_DNA"/>
</dbReference>
<evidence type="ECO:0000313" key="6">
    <source>
        <dbReference type="Proteomes" id="UP000320679"/>
    </source>
</evidence>
<dbReference type="Gene3D" id="3.40.190.10">
    <property type="entry name" value="Periplasmic binding protein-like II"/>
    <property type="match status" value="2"/>
</dbReference>
<reference evidence="5 6" key="1">
    <citation type="submission" date="2019-03" db="EMBL/GenBank/DDBJ databases">
        <title>Metabolic potential of uncultured bacteria and archaea associated with petroleum seepage in deep-sea sediments.</title>
        <authorList>
            <person name="Dong X."/>
            <person name="Hubert C."/>
        </authorList>
    </citation>
    <scope>NUCLEOTIDE SEQUENCE [LARGE SCALE GENOMIC DNA]</scope>
    <source>
        <strain evidence="5">E29_bin78</strain>
    </source>
</reference>
<dbReference type="InterPro" id="IPR050490">
    <property type="entry name" value="Bact_solute-bd_prot1"/>
</dbReference>
<evidence type="ECO:0000313" key="5">
    <source>
        <dbReference type="EMBL" id="TET48703.1"/>
    </source>
</evidence>
<evidence type="ECO:0000256" key="2">
    <source>
        <dbReference type="ARBA" id="ARBA00022448"/>
    </source>
</evidence>
<accession>A0A523V1W5</accession>
<dbReference type="Proteomes" id="UP000320679">
    <property type="component" value="Unassembled WGS sequence"/>
</dbReference>
<comment type="caution">
    <text evidence="5">The sequence shown here is derived from an EMBL/GenBank/DDBJ whole genome shotgun (WGS) entry which is preliminary data.</text>
</comment>
<comment type="similarity">
    <text evidence="1">Belongs to the bacterial solute-binding protein 1 family.</text>
</comment>
<dbReference type="PANTHER" id="PTHR43649">
    <property type="entry name" value="ARABINOSE-BINDING PROTEIN-RELATED"/>
    <property type="match status" value="1"/>
</dbReference>
<dbReference type="Pfam" id="PF01547">
    <property type="entry name" value="SBP_bac_1"/>
    <property type="match status" value="1"/>
</dbReference>
<sequence>MFKKTRKSRLILVLCVSAVLLSALGISPALAEKRFEGVEITVFTQTPPFIAKPVQMFRADWEKETGGKVRLITAPWGELYPKMFSSFALGAKNYDIIIFPAAYLADFASNEFLAPLDTFVAADTRIDWLDILPVYREKISTYAGTIYAITMDGDSHMFYYRRDAIENPEHQAKFKAKYGYDLAPPKTWAEVRDVAEFFNGWDWDGDGRIEYGVVEGMRKGAQGFWTFFSRSAAYTSIPGQAQGLFFDPETMEPLINDPGHVQALEDWVEMIEFGVPGMINMDNGEVRSVYAAGEAALAIDWGDVGVISDTDPGSTVKGKVGYSILPGTTSVWDYVKKSWVDFPEVNHAPYLAFGGWIAGIDAKSDNVEAAYDFLSFLGSPENSYICVTTPETGFNPFRESHFEKLAGWYGYGFINPEDYLGAIQATIAHPNVQPDIRIPGAFRYFEALDAQLAMALAGAKTAKQALDAAAKEWEAITEDLGKEKQLKNYRASLGLPIE</sequence>
<gene>
    <name evidence="5" type="ORF">E3J59_00215</name>
</gene>
<evidence type="ECO:0000256" key="3">
    <source>
        <dbReference type="ARBA" id="ARBA00022729"/>
    </source>
</evidence>
<keyword evidence="3 4" id="KW-0732">Signal</keyword>
<evidence type="ECO:0000256" key="1">
    <source>
        <dbReference type="ARBA" id="ARBA00008520"/>
    </source>
</evidence>